<keyword evidence="2" id="KW-1185">Reference proteome</keyword>
<evidence type="ECO:0008006" key="3">
    <source>
        <dbReference type="Google" id="ProtNLM"/>
    </source>
</evidence>
<reference evidence="1 2" key="1">
    <citation type="submission" date="2019-04" db="EMBL/GenBank/DDBJ databases">
        <title>Alteromonas portus sp. nov., an alginate lyase-excreting marine bacterium.</title>
        <authorList>
            <person name="Huang H."/>
            <person name="Mo K."/>
            <person name="Bao S."/>
        </authorList>
    </citation>
    <scope>NUCLEOTIDE SEQUENCE [LARGE SCALE GENOMIC DNA]</scope>
    <source>
        <strain evidence="1 2">HB161718</strain>
    </source>
</reference>
<sequence>MKYNKQLLITGLAAAIAGCGGGSSSQPPINDNGSTPPTSNYEHVVSASYFSSCGEIIPQTEALVVRHDNSGAVAAVYKADNDGNIAIDYADVATYTMLSVGYWGETAYPRVHTYVDITADKIKDTRIIAEGFANEDSCECNNVTFDISQVPVASPMASVVVSTTTSSNIFDVNDTDWLAEANVCRPIGGEWPDIALTLTSAQEEPAETYYTAVLSDYSFDETYVVSNAELVRKVPFSVLNNNVNSNSSLRVSLRGLKDGWMHYADNVRAWDVAELSPSVPIFDTPETYINAYNFEFDSFSSEGTDVQVSIYTGAEVTLPSTHTESLDLSLMSYDLFSQQVLTFFDDESYNLSSVGADSVTVTLSGNDSFDDRLYFFQLTTPSQGSLAILDNLDIEGVDFPLSANFNFDEEPASGYIGLEAYDVQSTNDYLESLKNDDVTAYGMVYFDF</sequence>
<dbReference type="OrthoDB" id="6335757at2"/>
<organism evidence="1 2">
    <name type="scientific">Alteromonas portus</name>
    <dbReference type="NCBI Taxonomy" id="2565549"/>
    <lineage>
        <taxon>Bacteria</taxon>
        <taxon>Pseudomonadati</taxon>
        <taxon>Pseudomonadota</taxon>
        <taxon>Gammaproteobacteria</taxon>
        <taxon>Alteromonadales</taxon>
        <taxon>Alteromonadaceae</taxon>
        <taxon>Alteromonas/Salinimonas group</taxon>
        <taxon>Alteromonas</taxon>
    </lineage>
</organism>
<evidence type="ECO:0000313" key="1">
    <source>
        <dbReference type="EMBL" id="TKB01562.1"/>
    </source>
</evidence>
<evidence type="ECO:0000313" key="2">
    <source>
        <dbReference type="Proteomes" id="UP000305471"/>
    </source>
</evidence>
<dbReference type="RefSeq" id="WP_136783370.1">
    <property type="nucleotide sequence ID" value="NZ_SWCO01000010.1"/>
</dbReference>
<comment type="caution">
    <text evidence="1">The sequence shown here is derived from an EMBL/GenBank/DDBJ whole genome shotgun (WGS) entry which is preliminary data.</text>
</comment>
<dbReference type="EMBL" id="SWCO01000010">
    <property type="protein sequence ID" value="TKB01562.1"/>
    <property type="molecule type" value="Genomic_DNA"/>
</dbReference>
<proteinExistence type="predicted"/>
<dbReference type="Proteomes" id="UP000305471">
    <property type="component" value="Unassembled WGS sequence"/>
</dbReference>
<gene>
    <name evidence="1" type="ORF">E5672_17280</name>
</gene>
<dbReference type="PROSITE" id="PS51257">
    <property type="entry name" value="PROKAR_LIPOPROTEIN"/>
    <property type="match status" value="1"/>
</dbReference>
<dbReference type="AlphaFoldDB" id="A0A4U0ZHQ0"/>
<protein>
    <recommendedName>
        <fullName evidence="3">Lipoprotein</fullName>
    </recommendedName>
</protein>
<accession>A0A4U0ZHQ0</accession>
<name>A0A4U0ZHQ0_9ALTE</name>